<feature type="transmembrane region" description="Helical" evidence="6">
    <location>
        <begin position="473"/>
        <end position="491"/>
    </location>
</feature>
<dbReference type="GO" id="GO:0006820">
    <property type="term" value="P:monoatomic anion transport"/>
    <property type="evidence" value="ECO:0007669"/>
    <property type="project" value="InterPro"/>
</dbReference>
<dbReference type="AlphaFoldDB" id="A0A0H5QNT4"/>
<feature type="domain" description="Bicarbonate transporter-like transmembrane" evidence="7">
    <location>
        <begin position="496"/>
        <end position="817"/>
    </location>
</feature>
<evidence type="ECO:0000256" key="4">
    <source>
        <dbReference type="ARBA" id="ARBA00023136"/>
    </source>
</evidence>
<proteinExistence type="predicted"/>
<dbReference type="InterPro" id="IPR003020">
    <property type="entry name" value="HCO3_transpt_euk"/>
</dbReference>
<keyword evidence="2 6" id="KW-0812">Transmembrane</keyword>
<dbReference type="GO" id="GO:0005452">
    <property type="term" value="F:solute:inorganic anion antiporter activity"/>
    <property type="evidence" value="ECO:0007669"/>
    <property type="project" value="InterPro"/>
</dbReference>
<keyword evidence="5" id="KW-0175">Coiled coil</keyword>
<feature type="transmembrane region" description="Helical" evidence="6">
    <location>
        <begin position="785"/>
        <end position="802"/>
    </location>
</feature>
<comment type="subcellular location">
    <subcellularLocation>
        <location evidence="1">Membrane</location>
        <topology evidence="1">Multi-pass membrane protein</topology>
    </subcellularLocation>
</comment>
<name>A0A0H5QNT4_9EUKA</name>
<feature type="transmembrane region" description="Helical" evidence="6">
    <location>
        <begin position="539"/>
        <end position="555"/>
    </location>
</feature>
<feature type="transmembrane region" description="Helical" evidence="6">
    <location>
        <begin position="439"/>
        <end position="461"/>
    </location>
</feature>
<feature type="transmembrane region" description="Helical" evidence="6">
    <location>
        <begin position="625"/>
        <end position="644"/>
    </location>
</feature>
<evidence type="ECO:0000256" key="3">
    <source>
        <dbReference type="ARBA" id="ARBA00022989"/>
    </source>
</evidence>
<feature type="domain" description="Bicarbonate transporter-like transmembrane" evidence="7">
    <location>
        <begin position="328"/>
        <end position="488"/>
    </location>
</feature>
<dbReference type="Pfam" id="PF00955">
    <property type="entry name" value="HCO3_cotransp"/>
    <property type="match status" value="2"/>
</dbReference>
<sequence length="851" mass="94684">MPARTRDAVMEGTYGPAPFEVVKLRIRALQQHIDQALVLIDESTDEHEQEEDDLVGSLRRRLFRHGANGSLDRLKLLRHDIMVSKGISSDRLEHNIISAKIDIFRDWMSQVTRRLIQLDRSSSRSVSYLLQAFDLLFQDGIALPTHLDVHHNHPPRFLSRLQRLIDRGVVELDVKEKTVTEIVYRLLDSIHAPLNLEWPVKTALFDKMIRYNTGDPSVILLTGNFPGFETKFAIARPLHRVSDSWCVALALGPPHAIDDTTALSSDLAKCLSNHALAHDLRSCAHRHDVEDAFARHCGRILLGRIESSSSSSSTTSMALSPGHNRLRPIEGLRNDFMSRWRVYRSDWLDGFQIKSFLIIVHMYLISVAPVLALGTLVQHETAAAFEVRDFIMASGIAGIAFHLFAGQPLVIVSSTGPVAMFISMFHKMCSDMHVPFADAYALVGLWAMLFLLVLAAASASILLRQVTRFTDDIFHGIVAVLFISEPCRLLYLSMRNDRRDKALFVMILIIGTAMLTLRLRNLRQSQYFIKSLRTTLSDLGPCIALVTMSALAYAFRDIDQSTVAASQLAAISLSLPHLSSAMVIGTLPIGFMLTLLIYLEHGLTARIVNAPEHCLQKPPAPHLDYAVIGIAIAFCSLTGLPWMVGTPIQSMRHCQLLSKFQKRDAASLNQRTLVGVTETRVTGLGMDLLMLLTMATPVSLFRLIPSGAISGLLLYMGLSSLTDNHLALRIRLLFTDPVFWVPAEADIETSISSPLSVRHIEIHLFTIIQLLCLVVLVGIEQTPFGITFPLLAALLLPFRLRFLSKMFTQRALEILDPISRTPGPKVPATLDDPQIITSNRRPSLSSMLGTS</sequence>
<dbReference type="InterPro" id="IPR011531">
    <property type="entry name" value="HCO3_transpt-like_TM_dom"/>
</dbReference>
<evidence type="ECO:0000256" key="6">
    <source>
        <dbReference type="SAM" id="Phobius"/>
    </source>
</evidence>
<feature type="coiled-coil region" evidence="5">
    <location>
        <begin position="26"/>
        <end position="53"/>
    </location>
</feature>
<feature type="transmembrane region" description="Helical" evidence="6">
    <location>
        <begin position="762"/>
        <end position="779"/>
    </location>
</feature>
<dbReference type="EMBL" id="HACM01003338">
    <property type="protein sequence ID" value="CRZ03780.1"/>
    <property type="molecule type" value="Transcribed_RNA"/>
</dbReference>
<feature type="transmembrane region" description="Helical" evidence="6">
    <location>
        <begin position="503"/>
        <end position="519"/>
    </location>
</feature>
<feature type="transmembrane region" description="Helical" evidence="6">
    <location>
        <begin position="575"/>
        <end position="599"/>
    </location>
</feature>
<dbReference type="PANTHER" id="PTHR11453">
    <property type="entry name" value="ANION EXCHANGE PROTEIN"/>
    <property type="match status" value="1"/>
</dbReference>
<dbReference type="PANTHER" id="PTHR11453:SF127">
    <property type="entry name" value="SOLUTE CARRIER FAMILY 4 MEMBER 11"/>
    <property type="match status" value="1"/>
</dbReference>
<accession>A0A0H5QNT4</accession>
<evidence type="ECO:0000256" key="2">
    <source>
        <dbReference type="ARBA" id="ARBA00022692"/>
    </source>
</evidence>
<feature type="transmembrane region" description="Helical" evidence="6">
    <location>
        <begin position="700"/>
        <end position="721"/>
    </location>
</feature>
<evidence type="ECO:0000259" key="7">
    <source>
        <dbReference type="Pfam" id="PF00955"/>
    </source>
</evidence>
<keyword evidence="4 6" id="KW-0472">Membrane</keyword>
<keyword evidence="3 6" id="KW-1133">Transmembrane helix</keyword>
<feature type="transmembrane region" description="Helical" evidence="6">
    <location>
        <begin position="390"/>
        <end position="419"/>
    </location>
</feature>
<protein>
    <recommendedName>
        <fullName evidence="7">Bicarbonate transporter-like transmembrane domain-containing protein</fullName>
    </recommendedName>
</protein>
<reference evidence="8" key="1">
    <citation type="submission" date="2015-04" db="EMBL/GenBank/DDBJ databases">
        <title>The genome sequence of the plant pathogenic Rhizarian Plasmodiophora brassicae reveals insights in its biotrophic life cycle and the origin of chitin synthesis.</title>
        <authorList>
            <person name="Schwelm A."/>
            <person name="Fogelqvist J."/>
            <person name="Knaust A."/>
            <person name="Julke S."/>
            <person name="Lilja T."/>
            <person name="Dhandapani V."/>
            <person name="Bonilla-Rosso G."/>
            <person name="Karlsson M."/>
            <person name="Shevchenko A."/>
            <person name="Choi S.R."/>
            <person name="Kim H.G."/>
            <person name="Park J.Y."/>
            <person name="Lim Y.P."/>
            <person name="Ludwig-Muller J."/>
            <person name="Dixelius C."/>
        </authorList>
    </citation>
    <scope>NUCLEOTIDE SEQUENCE</scope>
    <source>
        <tissue evidence="8">Potato root galls</tissue>
    </source>
</reference>
<organism evidence="8">
    <name type="scientific">Spongospora subterranea</name>
    <dbReference type="NCBI Taxonomy" id="70186"/>
    <lineage>
        <taxon>Eukaryota</taxon>
        <taxon>Sar</taxon>
        <taxon>Rhizaria</taxon>
        <taxon>Endomyxa</taxon>
        <taxon>Phytomyxea</taxon>
        <taxon>Plasmodiophorida</taxon>
        <taxon>Plasmodiophoridae</taxon>
        <taxon>Spongospora</taxon>
    </lineage>
</organism>
<evidence type="ECO:0000256" key="1">
    <source>
        <dbReference type="ARBA" id="ARBA00004141"/>
    </source>
</evidence>
<dbReference type="GO" id="GO:0050801">
    <property type="term" value="P:monoatomic ion homeostasis"/>
    <property type="evidence" value="ECO:0007669"/>
    <property type="project" value="TreeGrafter"/>
</dbReference>
<evidence type="ECO:0000313" key="8">
    <source>
        <dbReference type="EMBL" id="CRZ03780.1"/>
    </source>
</evidence>
<feature type="transmembrane region" description="Helical" evidence="6">
    <location>
        <begin position="356"/>
        <end position="378"/>
    </location>
</feature>
<evidence type="ECO:0000256" key="5">
    <source>
        <dbReference type="SAM" id="Coils"/>
    </source>
</evidence>
<dbReference type="GO" id="GO:0005886">
    <property type="term" value="C:plasma membrane"/>
    <property type="evidence" value="ECO:0007669"/>
    <property type="project" value="TreeGrafter"/>
</dbReference>